<sequence length="201" mass="22393">MEAALSAQARRTRKLIRQALLALLEDHGFESITLSMVAERAEVNRSTVYRYYESLMDILGDCIYEVSGMADEHVPPHDAPDFDDRLERVIACSYRDMRDHASLYLLIRRFPQDTPSGSPHVGVVEAHSRKFYRNLVDQLVALRPGIAGSHAYLETTLSGISGALAKNWIDGGFVEEPEELARVTMSFFSACIDAADGASDR</sequence>
<dbReference type="PANTHER" id="PTHR43479:SF11">
    <property type="entry name" value="ACREF_ENVCD OPERON REPRESSOR-RELATED"/>
    <property type="match status" value="1"/>
</dbReference>
<reference evidence="5" key="1">
    <citation type="submission" date="2019-08" db="EMBL/GenBank/DDBJ databases">
        <title>Arthrobacter sp. nov., isolated from plateau pika and Tibetan wild ass.</title>
        <authorList>
            <person name="Ge Y."/>
        </authorList>
    </citation>
    <scope>NUCLEOTIDE SEQUENCE [LARGE SCALE GENOMIC DNA]</scope>
    <source>
        <strain evidence="5">HF-4214</strain>
    </source>
</reference>
<dbReference type="InterPro" id="IPR001647">
    <property type="entry name" value="HTH_TetR"/>
</dbReference>
<dbReference type="EMBL" id="VTFY01000011">
    <property type="protein sequence ID" value="MRX83317.1"/>
    <property type="molecule type" value="Genomic_DNA"/>
</dbReference>
<dbReference type="Gene3D" id="1.10.357.10">
    <property type="entry name" value="Tetracycline Repressor, domain 2"/>
    <property type="match status" value="1"/>
</dbReference>
<dbReference type="PANTHER" id="PTHR43479">
    <property type="entry name" value="ACREF/ENVCD OPERON REPRESSOR-RELATED"/>
    <property type="match status" value="1"/>
</dbReference>
<proteinExistence type="predicted"/>
<dbReference type="Pfam" id="PF00440">
    <property type="entry name" value="TetR_N"/>
    <property type="match status" value="1"/>
</dbReference>
<dbReference type="SUPFAM" id="SSF46689">
    <property type="entry name" value="Homeodomain-like"/>
    <property type="match status" value="1"/>
</dbReference>
<protein>
    <submittedName>
        <fullName evidence="4">TetR family transcriptional regulator</fullName>
    </submittedName>
</protein>
<evidence type="ECO:0000313" key="5">
    <source>
        <dbReference type="Proteomes" id="UP000438093"/>
    </source>
</evidence>
<dbReference type="InterPro" id="IPR009057">
    <property type="entry name" value="Homeodomain-like_sf"/>
</dbReference>
<dbReference type="GO" id="GO:0003677">
    <property type="term" value="F:DNA binding"/>
    <property type="evidence" value="ECO:0007669"/>
    <property type="project" value="UniProtKB-UniRule"/>
</dbReference>
<dbReference type="Proteomes" id="UP000438093">
    <property type="component" value="Unassembled WGS sequence"/>
</dbReference>
<dbReference type="InterPro" id="IPR050624">
    <property type="entry name" value="HTH-type_Tx_Regulator"/>
</dbReference>
<comment type="caution">
    <text evidence="4">The sequence shown here is derived from an EMBL/GenBank/DDBJ whole genome shotgun (WGS) entry which is preliminary data.</text>
</comment>
<dbReference type="PROSITE" id="PS50977">
    <property type="entry name" value="HTH_TETR_2"/>
    <property type="match status" value="1"/>
</dbReference>
<evidence type="ECO:0000313" key="4">
    <source>
        <dbReference type="EMBL" id="MRX83317.1"/>
    </source>
</evidence>
<keyword evidence="1 2" id="KW-0238">DNA-binding</keyword>
<dbReference type="RefSeq" id="WP_154334145.1">
    <property type="nucleotide sequence ID" value="NZ_VTFY01000011.1"/>
</dbReference>
<organism evidence="4 5">
    <name type="scientific">Eggerthella guodeyinii</name>
    <dbReference type="NCBI Taxonomy" id="2690837"/>
    <lineage>
        <taxon>Bacteria</taxon>
        <taxon>Bacillati</taxon>
        <taxon>Actinomycetota</taxon>
        <taxon>Coriobacteriia</taxon>
        <taxon>Eggerthellales</taxon>
        <taxon>Eggerthellaceae</taxon>
        <taxon>Eggerthella</taxon>
    </lineage>
</organism>
<feature type="DNA-binding region" description="H-T-H motif" evidence="2">
    <location>
        <begin position="33"/>
        <end position="52"/>
    </location>
</feature>
<accession>A0A6N7RQN2</accession>
<gene>
    <name evidence="4" type="ORF">GJG86_12565</name>
</gene>
<dbReference type="AlphaFoldDB" id="A0A6N7RQN2"/>
<name>A0A6N7RQN2_9ACTN</name>
<keyword evidence="5" id="KW-1185">Reference proteome</keyword>
<evidence type="ECO:0000256" key="2">
    <source>
        <dbReference type="PROSITE-ProRule" id="PRU00335"/>
    </source>
</evidence>
<evidence type="ECO:0000259" key="3">
    <source>
        <dbReference type="PROSITE" id="PS50977"/>
    </source>
</evidence>
<evidence type="ECO:0000256" key="1">
    <source>
        <dbReference type="ARBA" id="ARBA00023125"/>
    </source>
</evidence>
<feature type="domain" description="HTH tetR-type" evidence="3">
    <location>
        <begin position="10"/>
        <end position="70"/>
    </location>
</feature>